<dbReference type="PANTHER" id="PTHR19324">
    <property type="entry name" value="PERFORIN-LIKE PROTEIN 1"/>
    <property type="match status" value="1"/>
</dbReference>
<dbReference type="KEGG" id="bfo:118407427"/>
<dbReference type="RefSeq" id="XP_035663794.1">
    <property type="nucleotide sequence ID" value="XM_035807901.1"/>
</dbReference>
<feature type="domain" description="Apextrin C-terminal" evidence="1">
    <location>
        <begin position="8"/>
        <end position="136"/>
    </location>
</feature>
<dbReference type="GeneID" id="118407427"/>
<dbReference type="InterPro" id="IPR031569">
    <property type="entry name" value="ApeC"/>
</dbReference>
<dbReference type="Pfam" id="PF16977">
    <property type="entry name" value="ApeC"/>
    <property type="match status" value="1"/>
</dbReference>
<evidence type="ECO:0000313" key="2">
    <source>
        <dbReference type="Proteomes" id="UP000001554"/>
    </source>
</evidence>
<accession>A0A9J7HTH7</accession>
<dbReference type="PANTHER" id="PTHR19324:SF33">
    <property type="entry name" value="MUCIN-5AC"/>
    <property type="match status" value="1"/>
</dbReference>
<organism evidence="2 3">
    <name type="scientific">Branchiostoma floridae</name>
    <name type="common">Florida lancelet</name>
    <name type="synonym">Amphioxus</name>
    <dbReference type="NCBI Taxonomy" id="7739"/>
    <lineage>
        <taxon>Eukaryota</taxon>
        <taxon>Metazoa</taxon>
        <taxon>Chordata</taxon>
        <taxon>Cephalochordata</taxon>
        <taxon>Leptocardii</taxon>
        <taxon>Amphioxiformes</taxon>
        <taxon>Branchiostomatidae</taxon>
        <taxon>Branchiostoma</taxon>
    </lineage>
</organism>
<reference evidence="3" key="1">
    <citation type="submission" date="2025-08" db="UniProtKB">
        <authorList>
            <consortium name="RefSeq"/>
        </authorList>
    </citation>
    <scope>IDENTIFICATION</scope>
    <source>
        <strain evidence="3">S238N-H82</strain>
        <tissue evidence="3">Testes</tissue>
    </source>
</reference>
<evidence type="ECO:0000259" key="1">
    <source>
        <dbReference type="Pfam" id="PF16977"/>
    </source>
</evidence>
<evidence type="ECO:0000313" key="3">
    <source>
        <dbReference type="RefSeq" id="XP_035663794.1"/>
    </source>
</evidence>
<protein>
    <submittedName>
        <fullName evidence="3">Uncharacterized protein LOC118407427</fullName>
    </submittedName>
</protein>
<dbReference type="Proteomes" id="UP000001554">
    <property type="component" value="Unplaced"/>
</dbReference>
<dbReference type="AlphaFoldDB" id="A0A9J7HTH7"/>
<name>A0A9J7HTH7_BRAFL</name>
<gene>
    <name evidence="3" type="primary">LOC118407427</name>
</gene>
<dbReference type="OrthoDB" id="5954510at2759"/>
<keyword evidence="2" id="KW-1185">Reference proteome</keyword>
<proteinExistence type="predicted"/>
<sequence length="177" mass="18978">MGVSIGQKTTASDDEENWPKGSYCIYKYGNCPVGFRWGRLGFPEGATTGVVPDGSVSSDGIKVEFCCRDDGFASNPIRLPARSPFPLLRHGGECQQVDGADVRQGWIEYRGNGHRAGITPDDDGDDNSHELYYCSYSVPGSIVNIPATRVISAAMPVHTANVLGFATFVTIICVAAL</sequence>